<dbReference type="EMBL" id="LHPG02000006">
    <property type="protein sequence ID" value="PRW57764.1"/>
    <property type="molecule type" value="Genomic_DNA"/>
</dbReference>
<dbReference type="GO" id="GO:0005576">
    <property type="term" value="C:extracellular region"/>
    <property type="evidence" value="ECO:0007669"/>
    <property type="project" value="UniProtKB-SubCell"/>
</dbReference>
<evidence type="ECO:0000256" key="8">
    <source>
        <dbReference type="SAM" id="MobiDB-lite"/>
    </source>
</evidence>
<feature type="transmembrane region" description="Helical" evidence="9">
    <location>
        <begin position="1984"/>
        <end position="2002"/>
    </location>
</feature>
<evidence type="ECO:0000256" key="7">
    <source>
        <dbReference type="ARBA" id="ARBA00023237"/>
    </source>
</evidence>
<keyword evidence="5 10" id="KW-0732">Signal</keyword>
<feature type="region of interest" description="Disordered" evidence="8">
    <location>
        <begin position="1598"/>
        <end position="1648"/>
    </location>
</feature>
<feature type="transmembrane region" description="Helical" evidence="9">
    <location>
        <begin position="1262"/>
        <end position="1283"/>
    </location>
</feature>
<feature type="region of interest" description="Disordered" evidence="8">
    <location>
        <begin position="1699"/>
        <end position="1727"/>
    </location>
</feature>
<feature type="chain" id="PRO_5015116570" evidence="10">
    <location>
        <begin position="33"/>
        <end position="2098"/>
    </location>
</feature>
<evidence type="ECO:0000256" key="10">
    <source>
        <dbReference type="SAM" id="SignalP"/>
    </source>
</evidence>
<feature type="region of interest" description="Disordered" evidence="8">
    <location>
        <begin position="1499"/>
        <end position="1519"/>
    </location>
</feature>
<dbReference type="SMART" id="SM00710">
    <property type="entry name" value="PbH1"/>
    <property type="match status" value="7"/>
</dbReference>
<feature type="transmembrane region" description="Helical" evidence="9">
    <location>
        <begin position="2008"/>
        <end position="2030"/>
    </location>
</feature>
<sequence length="2098" mass="219288">MAPAAAPAPAALRRWLAVAALLAVAAPLLASAADFSEQEGVLAPRQGFWHYAILEDEASTAAELVWAALPSDAAAAAAQPVRYAVQRWPTAAMPAPGQRGYLDSLLSVSYQPEGEDRFTSVDPAAGAAADSGTRPFYRILALASTGQVLAATRPAQAIVAEGSVFVSQQPCRAGACRRLLQRPSLQDAIDGASDCQTINVIPGTYWGDSNTNLVLGSKKITLVATGGPEGTTIDCRGADGCRIFNITLDGGKAATIQGFRMLAGNASLGGCAYVEDASPTFINCRFENCRARHAESGFGGAMYVLGAAANPKLQNVLLRNNSANMGGGVFVKDAGLSTKDTTFELNSAAPVIGQGGAVYLDHSLPTLFENTVFRKGTAGFSGGAIATALAGDVNMKNCSVLENYSSSHAGGILAWGCSFFVSNSRIENNVAALFGGALLGQYAMFNATGTSVSGNRAIYGGGGGLKMMSGVCLLKDCTLRGNRATYGGALEIMIIPEDQKDIAISVPTIVSVNDTVIEENVVTDRGAGFAIESAELAGFVNVTFRKNVAALRGGGGWCNSPLPVQLFVSKLENNTATVGGGLFAHGNCTYNVAGTFFERNSASEHGAGLAAGDGSTVAISQSVFTGNGEASCGQPPLGGGAIYMGVEAFDAIAAESGGSGTCKATPTDIRYASVTLDTVRFAGNRAADRGGAIHVAAGTLKASSVEFIGNVAAGGDTAEGVGGAVALEERCNEESCSPVIAEFKTVTASGNSAQLAGGAFFFNASRPTSCLVLSESEVSGNAASERRLGVGGGLYLGHSNFTLGMAKLSQNSAYYGGALYVATNLSQGGEMTMLRIENNKARVGPAAFWLRSRSPEAVLTCESCLVTPPPPGANWAALATEALDMQYGKEPQEAVQTNRPMPAFSVNLLDYYNSTMRTEEGLVIVSAPEDSDATLGSRGKEELTRQGTADFSQLELKGNISSSYNLTVNFTRLVGAETANKYLASNSLDPLLLPVTIAPCAPGTQPNQAGNNCDECVPGSFNLGGGTCEPCPKGAICRGGDHLASQENFWRSSAKSEEFFSCKTTGVCLEGEAAGDKACEEGHEGPLCDVCLPDWFKFSGQCRECSINGQAKAMLAITVLLFVLLVIALFAKTWHFGGRGPGIMTKVKIFLTHFQMIALFRDYDVVWPGATNTALGWFEIVNVGLSMAAPECWFGSYNFYAMWIFQMVLPVVCILVCIAMYWLAEVTLRRIDPDGEKRALGPEAGGFVGWLVGLKLRCWKNAFWFVTLLYPRCAMTALQLFGWQKLDIGTFLKADFSIMVKYPDGDFVSTYIKYMPPGIIMIIVFALAIPGFWFMAVHRNRHRLDEDEVHTKYGFLYDNYTRRHPYWETTEMLRKFAIAFIPVFIPSQAEGSVQAACAQVVLLVYIMLTIKLWPFAAGEDNWLQLASLTVLWVLLLTSGVNKWAELSDGGDRALAGVQLALSSGVGFLLFAAVVMAAIKMIRGFHRSYTAKKAAKKAAEAGGEDGNEDGGEDGEAAGRKSMASIKRGSLGDVDEAGEISAISALPGRAGSGTLGAAGTAGAAGGSKPILTGKSGRQLATINVVAGNPLYELEAAASPYADNTPNAKRGLLHRTSSSMSRRSAADNAEARLPIPGSPQPSGPSFLGAPAAPAAPAAVQAEAPAPAAAPAAAAVTARKAKRLPGPGAPQLAVDQAAVMGTREGPEWPYPPGPRRRRNATSADLPGSPDQPFVERLQLKHAPMARVLDWLGMATALLCLLRQALHPVAGALPHMGRLHLGLFGCACASRILRRSPSGPDAPWALLRVLALLHGAWILQWQVAGAMPPASAAPPSAHSSPLAALISGEGHAALLLALCSCLPILHLKLSYPWHLGLSAAAQTAFMLYCLQLAPLVGWAARCGVGVRAAGAACCLRHHTAAMAPFPLCCVAGLASSESVATLAAATTGLVSGLGLEVLTQEGPDFKDANAPVANLVAEHKKIVSRSNKLARPLVLAGTLAAGAAAYGNRDKHAAGPLAVAAAVNGAAIALTLFLLKPLEAEIEALPAPANGSPNKKDQKQAAADSKARSLLQRWAKLHTVRVALTGFAFGSTLCGVLLLNKKH</sequence>
<proteinExistence type="predicted"/>
<evidence type="ECO:0000256" key="3">
    <source>
        <dbReference type="ARBA" id="ARBA00004613"/>
    </source>
</evidence>
<dbReference type="SUPFAM" id="SSF51126">
    <property type="entry name" value="Pectin lyase-like"/>
    <property type="match status" value="2"/>
</dbReference>
<feature type="transmembrane region" description="Helical" evidence="9">
    <location>
        <begin position="1422"/>
        <end position="1441"/>
    </location>
</feature>
<dbReference type="InterPro" id="IPR013901">
    <property type="entry name" value="Anthrone_oxy"/>
</dbReference>
<name>A0A2P6TUN7_CHLSO</name>
<feature type="transmembrane region" description="Helical" evidence="9">
    <location>
        <begin position="1393"/>
        <end position="1410"/>
    </location>
</feature>
<feature type="compositionally biased region" description="Acidic residues" evidence="8">
    <location>
        <begin position="1501"/>
        <end position="1514"/>
    </location>
</feature>
<feature type="transmembrane region" description="Helical" evidence="9">
    <location>
        <begin position="1453"/>
        <end position="1478"/>
    </location>
</feature>
<dbReference type="PANTHER" id="PTHR11319:SF35">
    <property type="entry name" value="OUTER MEMBRANE PROTEIN PMPC-RELATED"/>
    <property type="match status" value="1"/>
</dbReference>
<dbReference type="Proteomes" id="UP000239899">
    <property type="component" value="Unassembled WGS sequence"/>
</dbReference>
<feature type="transmembrane region" description="Helical" evidence="9">
    <location>
        <begin position="1203"/>
        <end position="1224"/>
    </location>
</feature>
<dbReference type="InterPro" id="IPR009030">
    <property type="entry name" value="Growth_fac_rcpt_cys_sf"/>
</dbReference>
<feature type="domain" description="Right handed beta helix" evidence="11">
    <location>
        <begin position="328"/>
        <end position="483"/>
    </location>
</feature>
<feature type="transmembrane region" description="Helical" evidence="9">
    <location>
        <begin position="2073"/>
        <end position="2094"/>
    </location>
</feature>
<feature type="transmembrane region" description="Helical" evidence="9">
    <location>
        <begin position="1314"/>
        <end position="1334"/>
    </location>
</feature>
<evidence type="ECO:0000256" key="6">
    <source>
        <dbReference type="ARBA" id="ARBA00023136"/>
    </source>
</evidence>
<dbReference type="InterPro" id="IPR012334">
    <property type="entry name" value="Pectin_lyas_fold"/>
</dbReference>
<evidence type="ECO:0000313" key="13">
    <source>
        <dbReference type="Proteomes" id="UP000239899"/>
    </source>
</evidence>
<dbReference type="OrthoDB" id="509564at2759"/>
<dbReference type="InterPro" id="IPR003368">
    <property type="entry name" value="POMP_repeat"/>
</dbReference>
<keyword evidence="4" id="KW-0964">Secreted</keyword>
<protein>
    <submittedName>
        <fullName evidence="12">Zinc finger transcription factor</fullName>
    </submittedName>
</protein>
<dbReference type="Gene3D" id="2.160.20.10">
    <property type="entry name" value="Single-stranded right-handed beta-helix, Pectin lyase-like"/>
    <property type="match status" value="1"/>
</dbReference>
<feature type="transmembrane region" description="Helical" evidence="9">
    <location>
        <begin position="1113"/>
        <end position="1131"/>
    </location>
</feature>
<evidence type="ECO:0000256" key="9">
    <source>
        <dbReference type="SAM" id="Phobius"/>
    </source>
</evidence>
<comment type="subcellular location">
    <subcellularLocation>
        <location evidence="1">Cell envelope</location>
    </subcellularLocation>
    <subcellularLocation>
        <location evidence="2">Cell outer membrane</location>
    </subcellularLocation>
    <subcellularLocation>
        <location evidence="3">Secreted</location>
    </subcellularLocation>
</comment>
<keyword evidence="9" id="KW-1133">Transmembrane helix</keyword>
<evidence type="ECO:0000313" key="12">
    <source>
        <dbReference type="EMBL" id="PRW57764.1"/>
    </source>
</evidence>
<dbReference type="PANTHER" id="PTHR11319">
    <property type="entry name" value="G PROTEIN-COUPLED RECEPTOR-RELATED"/>
    <property type="match status" value="1"/>
</dbReference>
<dbReference type="InterPro" id="IPR006626">
    <property type="entry name" value="PbH1"/>
</dbReference>
<gene>
    <name evidence="12" type="ORF">C2E21_3726</name>
</gene>
<dbReference type="SUPFAM" id="SSF57184">
    <property type="entry name" value="Growth factor receptor domain"/>
    <property type="match status" value="1"/>
</dbReference>
<dbReference type="STRING" id="3076.A0A2P6TUN7"/>
<evidence type="ECO:0000256" key="2">
    <source>
        <dbReference type="ARBA" id="ARBA00004442"/>
    </source>
</evidence>
<dbReference type="InterPro" id="IPR039448">
    <property type="entry name" value="Beta_helix"/>
</dbReference>
<dbReference type="Pfam" id="PF08592">
    <property type="entry name" value="Anthrone_oxy"/>
    <property type="match status" value="1"/>
</dbReference>
<dbReference type="InterPro" id="IPR011050">
    <property type="entry name" value="Pectin_lyase_fold/virulence"/>
</dbReference>
<dbReference type="Pfam" id="PF13229">
    <property type="entry name" value="Beta_helix"/>
    <property type="match status" value="1"/>
</dbReference>
<reference evidence="12 13" key="1">
    <citation type="journal article" date="2018" name="Plant J.">
        <title>Genome sequences of Chlorella sorokiniana UTEX 1602 and Micractinium conductrix SAG 241.80: implications to maltose excretion by a green alga.</title>
        <authorList>
            <person name="Arriola M.B."/>
            <person name="Velmurugan N."/>
            <person name="Zhang Y."/>
            <person name="Plunkett M.H."/>
            <person name="Hondzo H."/>
            <person name="Barney B.M."/>
        </authorList>
    </citation>
    <scope>NUCLEOTIDE SEQUENCE [LARGE SCALE GENOMIC DNA]</scope>
    <source>
        <strain evidence="13">UTEX 1602</strain>
    </source>
</reference>
<comment type="caution">
    <text evidence="12">The sequence shown here is derived from an EMBL/GenBank/DDBJ whole genome shotgun (WGS) entry which is preliminary data.</text>
</comment>
<keyword evidence="6 9" id="KW-0472">Membrane</keyword>
<evidence type="ECO:0000259" key="11">
    <source>
        <dbReference type="Pfam" id="PF13229"/>
    </source>
</evidence>
<organism evidence="12 13">
    <name type="scientific">Chlorella sorokiniana</name>
    <name type="common">Freshwater green alga</name>
    <dbReference type="NCBI Taxonomy" id="3076"/>
    <lineage>
        <taxon>Eukaryota</taxon>
        <taxon>Viridiplantae</taxon>
        <taxon>Chlorophyta</taxon>
        <taxon>core chlorophytes</taxon>
        <taxon>Trebouxiophyceae</taxon>
        <taxon>Chlorellales</taxon>
        <taxon>Chlorellaceae</taxon>
        <taxon>Chlorella clade</taxon>
        <taxon>Chlorella</taxon>
    </lineage>
</organism>
<dbReference type="NCBIfam" id="TIGR01376">
    <property type="entry name" value="POMP_repeat"/>
    <property type="match status" value="1"/>
</dbReference>
<accession>A0A2P6TUN7</accession>
<keyword evidence="9" id="KW-0812">Transmembrane</keyword>
<evidence type="ECO:0000256" key="1">
    <source>
        <dbReference type="ARBA" id="ARBA00004196"/>
    </source>
</evidence>
<evidence type="ECO:0000256" key="5">
    <source>
        <dbReference type="ARBA" id="ARBA00022729"/>
    </source>
</evidence>
<evidence type="ECO:0000256" key="4">
    <source>
        <dbReference type="ARBA" id="ARBA00022525"/>
    </source>
</evidence>
<keyword evidence="7" id="KW-0998">Cell outer membrane</keyword>
<feature type="signal peptide" evidence="10">
    <location>
        <begin position="1"/>
        <end position="32"/>
    </location>
</feature>
<keyword evidence="13" id="KW-1185">Reference proteome</keyword>